<evidence type="ECO:0000256" key="1">
    <source>
        <dbReference type="SAM" id="MobiDB-lite"/>
    </source>
</evidence>
<sequence>MMLGRRPKIPIDLIIPPTDLLEREKILTEYKIVNEHGEVIVLEDYDDIVEKNLPAVATNYLQELKMKLKKSYQMAKKIEIVTQIPWTICSHWKKREQLRLFNKTCIKSSLEKEPVEQPDRQKRKYTKNLNNLRWKPIENHNEPEHNVTDTSITQPMSTGNVSSSD</sequence>
<evidence type="ECO:0000313" key="2">
    <source>
        <dbReference type="EMBL" id="RNA36431.1"/>
    </source>
</evidence>
<feature type="compositionally biased region" description="Polar residues" evidence="1">
    <location>
        <begin position="148"/>
        <end position="165"/>
    </location>
</feature>
<keyword evidence="3" id="KW-1185">Reference proteome</keyword>
<comment type="caution">
    <text evidence="2">The sequence shown here is derived from an EMBL/GenBank/DDBJ whole genome shotgun (WGS) entry which is preliminary data.</text>
</comment>
<protein>
    <submittedName>
        <fullName evidence="2">Uncharacterized protein</fullName>
    </submittedName>
</protein>
<reference evidence="2 3" key="1">
    <citation type="journal article" date="2018" name="Sci. Rep.">
        <title>Genomic signatures of local adaptation to the degree of environmental predictability in rotifers.</title>
        <authorList>
            <person name="Franch-Gras L."/>
            <person name="Hahn C."/>
            <person name="Garcia-Roger E.M."/>
            <person name="Carmona M.J."/>
            <person name="Serra M."/>
            <person name="Gomez A."/>
        </authorList>
    </citation>
    <scope>NUCLEOTIDE SEQUENCE [LARGE SCALE GENOMIC DNA]</scope>
    <source>
        <strain evidence="2">HYR1</strain>
    </source>
</reference>
<feature type="non-terminal residue" evidence="2">
    <location>
        <position position="165"/>
    </location>
</feature>
<accession>A0A3M7SKW6</accession>
<proteinExistence type="predicted"/>
<gene>
    <name evidence="2" type="ORF">BpHYR1_040713</name>
</gene>
<organism evidence="2 3">
    <name type="scientific">Brachionus plicatilis</name>
    <name type="common">Marine rotifer</name>
    <name type="synonym">Brachionus muelleri</name>
    <dbReference type="NCBI Taxonomy" id="10195"/>
    <lineage>
        <taxon>Eukaryota</taxon>
        <taxon>Metazoa</taxon>
        <taxon>Spiralia</taxon>
        <taxon>Gnathifera</taxon>
        <taxon>Rotifera</taxon>
        <taxon>Eurotatoria</taxon>
        <taxon>Monogononta</taxon>
        <taxon>Pseudotrocha</taxon>
        <taxon>Ploima</taxon>
        <taxon>Brachionidae</taxon>
        <taxon>Brachionus</taxon>
    </lineage>
</organism>
<dbReference type="Proteomes" id="UP000276133">
    <property type="component" value="Unassembled WGS sequence"/>
</dbReference>
<dbReference type="AlphaFoldDB" id="A0A3M7SKW6"/>
<dbReference type="EMBL" id="REGN01001189">
    <property type="protein sequence ID" value="RNA36431.1"/>
    <property type="molecule type" value="Genomic_DNA"/>
</dbReference>
<evidence type="ECO:0000313" key="3">
    <source>
        <dbReference type="Proteomes" id="UP000276133"/>
    </source>
</evidence>
<name>A0A3M7SKW6_BRAPC</name>
<feature type="region of interest" description="Disordered" evidence="1">
    <location>
        <begin position="113"/>
        <end position="165"/>
    </location>
</feature>
<feature type="compositionally biased region" description="Basic and acidic residues" evidence="1">
    <location>
        <begin position="135"/>
        <end position="147"/>
    </location>
</feature>